<dbReference type="InterPro" id="IPR036291">
    <property type="entry name" value="NAD(P)-bd_dom_sf"/>
</dbReference>
<evidence type="ECO:0000313" key="3">
    <source>
        <dbReference type="Proteomes" id="UP000092651"/>
    </source>
</evidence>
<reference evidence="2 3" key="1">
    <citation type="submission" date="2016-07" db="EMBL/GenBank/DDBJ databases">
        <authorList>
            <person name="Jeong J.-J."/>
            <person name="Kim D.W."/>
            <person name="Sang M.K."/>
            <person name="Choi I.-G."/>
            <person name="Kim K.D."/>
        </authorList>
    </citation>
    <scope>NUCLEOTIDE SEQUENCE [LARGE SCALE GENOMIC DNA]</scope>
    <source>
        <strain evidence="2 3">UTM-3</strain>
    </source>
</reference>
<keyword evidence="3" id="KW-1185">Reference proteome</keyword>
<dbReference type="RefSeq" id="WP_065396187.1">
    <property type="nucleotide sequence ID" value="NZ_MAYH01000048.1"/>
</dbReference>
<feature type="domain" description="NmrA-like" evidence="1">
    <location>
        <begin position="2"/>
        <end position="284"/>
    </location>
</feature>
<dbReference type="Gene3D" id="3.90.25.10">
    <property type="entry name" value="UDP-galactose 4-epimerase, domain 1"/>
    <property type="match status" value="1"/>
</dbReference>
<dbReference type="PANTHER" id="PTHR47129:SF1">
    <property type="entry name" value="NMRA-LIKE DOMAIN-CONTAINING PROTEIN"/>
    <property type="match status" value="1"/>
</dbReference>
<comment type="caution">
    <text evidence="2">The sequence shown here is derived from an EMBL/GenBank/DDBJ whole genome shotgun (WGS) entry which is preliminary data.</text>
</comment>
<dbReference type="CDD" id="cd05269">
    <property type="entry name" value="TMR_SDR_a"/>
    <property type="match status" value="1"/>
</dbReference>
<dbReference type="Pfam" id="PF05368">
    <property type="entry name" value="NmrA"/>
    <property type="match status" value="1"/>
</dbReference>
<dbReference type="AlphaFoldDB" id="A0A1B8ZBT9"/>
<protein>
    <recommendedName>
        <fullName evidence="1">NmrA-like domain-containing protein</fullName>
    </recommendedName>
</protein>
<evidence type="ECO:0000313" key="2">
    <source>
        <dbReference type="EMBL" id="OCA69088.1"/>
    </source>
</evidence>
<evidence type="ECO:0000259" key="1">
    <source>
        <dbReference type="Pfam" id="PF05368"/>
    </source>
</evidence>
<dbReference type="Proteomes" id="UP000092651">
    <property type="component" value="Unassembled WGS sequence"/>
</dbReference>
<sequence>MILVTGATGALGQQTINFLLEKGIGPENISGLARDEKKASFLNEKGVEVKVGDYFNYSSLVSAFKGVDKLYFISSGDVNNRDIQHQNVVNAAIEAGIKHIVYTSVESTSGGIDSPLAKISIPVLKTEEWIKNSKINYTILKNNFYLEMLPMFLGENVLETEKIYTTTGEGKIGAVLRSDLAEASANVIISDDSINKIYHLSNTDAFNYNQVKDILNQSTGKNIQLIQLNPQELKEHYIKIGLPEYVAESLMDFSNAKSNGEFDVTSDDLKNLLGRKPVSIKEFLENLAIK</sequence>
<dbReference type="Gene3D" id="3.40.50.720">
    <property type="entry name" value="NAD(P)-binding Rossmann-like Domain"/>
    <property type="match status" value="1"/>
</dbReference>
<name>A0A1B8ZBT9_9FLAO</name>
<accession>A0A1B8ZBT9</accession>
<dbReference type="InterPro" id="IPR008030">
    <property type="entry name" value="NmrA-like"/>
</dbReference>
<dbReference type="OrthoDB" id="9780595at2"/>
<dbReference type="EMBL" id="MAYH01000048">
    <property type="protein sequence ID" value="OCA69088.1"/>
    <property type="molecule type" value="Genomic_DNA"/>
</dbReference>
<proteinExistence type="predicted"/>
<dbReference type="SUPFAM" id="SSF51735">
    <property type="entry name" value="NAD(P)-binding Rossmann-fold domains"/>
    <property type="match status" value="1"/>
</dbReference>
<dbReference type="InterPro" id="IPR052718">
    <property type="entry name" value="NmrA-type_oxidoreductase"/>
</dbReference>
<gene>
    <name evidence="2" type="ORF">BBI01_17910</name>
</gene>
<organism evidence="2 3">
    <name type="scientific">Chryseobacterium artocarpi</name>
    <dbReference type="NCBI Taxonomy" id="1414727"/>
    <lineage>
        <taxon>Bacteria</taxon>
        <taxon>Pseudomonadati</taxon>
        <taxon>Bacteroidota</taxon>
        <taxon>Flavobacteriia</taxon>
        <taxon>Flavobacteriales</taxon>
        <taxon>Weeksellaceae</taxon>
        <taxon>Chryseobacterium group</taxon>
        <taxon>Chryseobacterium</taxon>
    </lineage>
</organism>
<dbReference type="PANTHER" id="PTHR47129">
    <property type="entry name" value="QUINONE OXIDOREDUCTASE 2"/>
    <property type="match status" value="1"/>
</dbReference>